<evidence type="ECO:0000256" key="2">
    <source>
        <dbReference type="ARBA" id="ARBA00022525"/>
    </source>
</evidence>
<evidence type="ECO:0000256" key="3">
    <source>
        <dbReference type="SAM" id="SignalP"/>
    </source>
</evidence>
<reference evidence="4" key="1">
    <citation type="submission" date="2020-12" db="EMBL/GenBank/DDBJ databases">
        <title>Geomonas sp. Red875, isolated from river sediment.</title>
        <authorList>
            <person name="Xu Z."/>
            <person name="Zhang Z."/>
            <person name="Masuda Y."/>
            <person name="Itoh H."/>
            <person name="Senoo K."/>
        </authorList>
    </citation>
    <scope>NUCLEOTIDE SEQUENCE</scope>
    <source>
        <strain evidence="4">Red875</strain>
    </source>
</reference>
<keyword evidence="2" id="KW-0964">Secreted</keyword>
<dbReference type="Pfam" id="PF03022">
    <property type="entry name" value="MRJP"/>
    <property type="match status" value="1"/>
</dbReference>
<dbReference type="PROSITE" id="PS51257">
    <property type="entry name" value="PROKAR_LIPOPROTEIN"/>
    <property type="match status" value="1"/>
</dbReference>
<dbReference type="InterPro" id="IPR011042">
    <property type="entry name" value="6-blade_b-propeller_TolB-like"/>
</dbReference>
<evidence type="ECO:0000313" key="4">
    <source>
        <dbReference type="EMBL" id="MBJ6723876.1"/>
    </source>
</evidence>
<comment type="caution">
    <text evidence="4">The sequence shown here is derived from an EMBL/GenBank/DDBJ whole genome shotgun (WGS) entry which is preliminary data.</text>
</comment>
<name>A0A8J7JAG2_9BACT</name>
<accession>A0A8J7JAG2</accession>
<comment type="subcellular location">
    <subcellularLocation>
        <location evidence="1">Secreted</location>
    </subcellularLocation>
</comment>
<protein>
    <recommendedName>
        <fullName evidence="6">Major royal jelly protein</fullName>
    </recommendedName>
</protein>
<sequence>MKILGKTALAFSALALFSGCATYPPTTGPVITEKTAALTTVGQFQDQVTGVAVSSAGRIFVNFPRWGEEPRYSVAELLPDGTLRPYPDAEWNRRGTDTRPDSHFVCVQSVYVDADDNLWILDPASPSFSGVVAGGAKLLRVNLDTDQVEQVIRFSDRVAPRQSYLNDVRVDPDTEVAYLTDSGMGALVVVDLETGESRRVLAGDRSTLAEPDVVPVIGGKELRDGAGKVPKINADGIALDPDGKYLYYHALTGKTLYRIGTDYLNDPTLLPEDLALRVEKVAVTRPTDGMEMGSGGTLYWTSLEENAVNYRRPDGSSGTVIASSSILWPDSLAIGPDRYLYFTASQIHLSPRFNGGIDRTVLPYRLFKVWVAPF</sequence>
<gene>
    <name evidence="4" type="ORF">JFN93_04065</name>
</gene>
<feature type="signal peptide" evidence="3">
    <location>
        <begin position="1"/>
        <end position="23"/>
    </location>
</feature>
<organism evidence="4 5">
    <name type="scientific">Geomesophilobacter sediminis</name>
    <dbReference type="NCBI Taxonomy" id="2798584"/>
    <lineage>
        <taxon>Bacteria</taxon>
        <taxon>Pseudomonadati</taxon>
        <taxon>Thermodesulfobacteriota</taxon>
        <taxon>Desulfuromonadia</taxon>
        <taxon>Geobacterales</taxon>
        <taxon>Geobacteraceae</taxon>
        <taxon>Geomesophilobacter</taxon>
    </lineage>
</organism>
<dbReference type="GO" id="GO:0005576">
    <property type="term" value="C:extracellular region"/>
    <property type="evidence" value="ECO:0007669"/>
    <property type="project" value="UniProtKB-SubCell"/>
</dbReference>
<dbReference type="Gene3D" id="2.120.10.30">
    <property type="entry name" value="TolB, C-terminal domain"/>
    <property type="match status" value="1"/>
</dbReference>
<dbReference type="InterPro" id="IPR000033">
    <property type="entry name" value="LDLR_classB_rpt"/>
</dbReference>
<dbReference type="RefSeq" id="WP_199382719.1">
    <property type="nucleotide sequence ID" value="NZ_JAEMHM010000003.1"/>
</dbReference>
<evidence type="ECO:0000256" key="1">
    <source>
        <dbReference type="ARBA" id="ARBA00004613"/>
    </source>
</evidence>
<dbReference type="PANTHER" id="PTHR10009">
    <property type="entry name" value="PROTEIN YELLOW-RELATED"/>
    <property type="match status" value="1"/>
</dbReference>
<keyword evidence="3" id="KW-0732">Signal</keyword>
<dbReference type="PROSITE" id="PS51120">
    <property type="entry name" value="LDLRB"/>
    <property type="match status" value="1"/>
</dbReference>
<feature type="chain" id="PRO_5035287953" description="Major royal jelly protein" evidence="3">
    <location>
        <begin position="24"/>
        <end position="374"/>
    </location>
</feature>
<evidence type="ECO:0008006" key="6">
    <source>
        <dbReference type="Google" id="ProtNLM"/>
    </source>
</evidence>
<proteinExistence type="predicted"/>
<dbReference type="PANTHER" id="PTHR10009:SF18">
    <property type="entry name" value="PROTEIN YELLOW-LIKE PROTEIN"/>
    <property type="match status" value="1"/>
</dbReference>
<dbReference type="SUPFAM" id="SSF101898">
    <property type="entry name" value="NHL repeat"/>
    <property type="match status" value="1"/>
</dbReference>
<evidence type="ECO:0000313" key="5">
    <source>
        <dbReference type="Proteomes" id="UP000636888"/>
    </source>
</evidence>
<dbReference type="Proteomes" id="UP000636888">
    <property type="component" value="Unassembled WGS sequence"/>
</dbReference>
<keyword evidence="5" id="KW-1185">Reference proteome</keyword>
<dbReference type="EMBL" id="JAEMHM010000003">
    <property type="protein sequence ID" value="MBJ6723876.1"/>
    <property type="molecule type" value="Genomic_DNA"/>
</dbReference>
<dbReference type="AlphaFoldDB" id="A0A8J7JAG2"/>
<dbReference type="InterPro" id="IPR017996">
    <property type="entry name" value="MRJP/yellow-related"/>
</dbReference>